<keyword evidence="3" id="KW-1185">Reference proteome</keyword>
<proteinExistence type="predicted"/>
<evidence type="ECO:0000313" key="3">
    <source>
        <dbReference type="Proteomes" id="UP000618445"/>
    </source>
</evidence>
<feature type="transmembrane region" description="Helical" evidence="1">
    <location>
        <begin position="50"/>
        <end position="67"/>
    </location>
</feature>
<sequence length="71" mass="7670">MNKNLISKILAIGFTHLVFNITMSFARGATGSGSSIAQSLKWLSFGSGEQYGVITLICIAFVADTFLKRIL</sequence>
<keyword evidence="1" id="KW-0472">Membrane</keyword>
<name>A0ABR8C497_9CYAN</name>
<reference evidence="2 3" key="1">
    <citation type="journal article" date="2020" name="ISME J.">
        <title>Comparative genomics reveals insights into cyanobacterial evolution and habitat adaptation.</title>
        <authorList>
            <person name="Chen M.Y."/>
            <person name="Teng W.K."/>
            <person name="Zhao L."/>
            <person name="Hu C.X."/>
            <person name="Zhou Y.K."/>
            <person name="Han B.P."/>
            <person name="Song L.R."/>
            <person name="Shu W.S."/>
        </authorList>
    </citation>
    <scope>NUCLEOTIDE SEQUENCE [LARGE SCALE GENOMIC DNA]</scope>
    <source>
        <strain evidence="2 3">FACHB-1050</strain>
    </source>
</reference>
<dbReference type="Proteomes" id="UP000618445">
    <property type="component" value="Unassembled WGS sequence"/>
</dbReference>
<organism evidence="2 3">
    <name type="scientific">Phormidium tenue FACHB-1050</name>
    <dbReference type="NCBI Taxonomy" id="2692857"/>
    <lineage>
        <taxon>Bacteria</taxon>
        <taxon>Bacillati</taxon>
        <taxon>Cyanobacteriota</taxon>
        <taxon>Cyanophyceae</taxon>
        <taxon>Oscillatoriophycideae</taxon>
        <taxon>Oscillatoriales</taxon>
        <taxon>Oscillatoriaceae</taxon>
        <taxon>Phormidium</taxon>
    </lineage>
</organism>
<protein>
    <recommendedName>
        <fullName evidence="4">Conjugal transfer protein TraG</fullName>
    </recommendedName>
</protein>
<keyword evidence="1" id="KW-0812">Transmembrane</keyword>
<accession>A0ABR8C497</accession>
<dbReference type="EMBL" id="JACJQY010000001">
    <property type="protein sequence ID" value="MBD2315307.1"/>
    <property type="molecule type" value="Genomic_DNA"/>
</dbReference>
<keyword evidence="1" id="KW-1133">Transmembrane helix</keyword>
<evidence type="ECO:0008006" key="4">
    <source>
        <dbReference type="Google" id="ProtNLM"/>
    </source>
</evidence>
<gene>
    <name evidence="2" type="ORF">H6G05_00400</name>
</gene>
<comment type="caution">
    <text evidence="2">The sequence shown here is derived from an EMBL/GenBank/DDBJ whole genome shotgun (WGS) entry which is preliminary data.</text>
</comment>
<evidence type="ECO:0000256" key="1">
    <source>
        <dbReference type="SAM" id="Phobius"/>
    </source>
</evidence>
<dbReference type="RefSeq" id="WP_190575299.1">
    <property type="nucleotide sequence ID" value="NZ_CAWPQU010000001.1"/>
</dbReference>
<evidence type="ECO:0000313" key="2">
    <source>
        <dbReference type="EMBL" id="MBD2315307.1"/>
    </source>
</evidence>